<feature type="signal peptide" evidence="1">
    <location>
        <begin position="1"/>
        <end position="24"/>
    </location>
</feature>
<gene>
    <name evidence="2" type="ORF">GCM10011617_30390</name>
</gene>
<keyword evidence="1" id="KW-0732">Signal</keyword>
<reference evidence="2" key="2">
    <citation type="submission" date="2020-09" db="EMBL/GenBank/DDBJ databases">
        <authorList>
            <person name="Sun Q."/>
            <person name="Kim S."/>
        </authorList>
    </citation>
    <scope>NUCLEOTIDE SEQUENCE</scope>
    <source>
        <strain evidence="2">KCTC 32422</strain>
    </source>
</reference>
<dbReference type="AlphaFoldDB" id="A0A918RQU3"/>
<evidence type="ECO:0000256" key="1">
    <source>
        <dbReference type="SAM" id="SignalP"/>
    </source>
</evidence>
<feature type="chain" id="PRO_5037196962" evidence="1">
    <location>
        <begin position="25"/>
        <end position="148"/>
    </location>
</feature>
<organism evidence="2 3">
    <name type="scientific">Novosphingobium arvoryzae</name>
    <dbReference type="NCBI Taxonomy" id="1256514"/>
    <lineage>
        <taxon>Bacteria</taxon>
        <taxon>Pseudomonadati</taxon>
        <taxon>Pseudomonadota</taxon>
        <taxon>Alphaproteobacteria</taxon>
        <taxon>Sphingomonadales</taxon>
        <taxon>Sphingomonadaceae</taxon>
        <taxon>Novosphingobium</taxon>
    </lineage>
</organism>
<comment type="caution">
    <text evidence="2">The sequence shown here is derived from an EMBL/GenBank/DDBJ whole genome shotgun (WGS) entry which is preliminary data.</text>
</comment>
<dbReference type="Proteomes" id="UP000634139">
    <property type="component" value="Unassembled WGS sequence"/>
</dbReference>
<dbReference type="RefSeq" id="WP_229822619.1">
    <property type="nucleotide sequence ID" value="NZ_BMZD01000012.1"/>
</dbReference>
<keyword evidence="3" id="KW-1185">Reference proteome</keyword>
<accession>A0A918RQU3</accession>
<evidence type="ECO:0000313" key="2">
    <source>
        <dbReference type="EMBL" id="GHA07642.1"/>
    </source>
</evidence>
<name>A0A918RQU3_9SPHN</name>
<proteinExistence type="predicted"/>
<evidence type="ECO:0000313" key="3">
    <source>
        <dbReference type="Proteomes" id="UP000634139"/>
    </source>
</evidence>
<protein>
    <submittedName>
        <fullName evidence="2">Uncharacterized protein</fullName>
    </submittedName>
</protein>
<dbReference type="EMBL" id="BMZD01000012">
    <property type="protein sequence ID" value="GHA07642.1"/>
    <property type="molecule type" value="Genomic_DNA"/>
</dbReference>
<sequence length="148" mass="15813">MTIRRALAILAIAAPLTMALPAAANPSVALDSAVFVERGSPTSGKLLEPASRLTRGDRVVYIVNWYRMSGAGSFTVTNPLPRTVAYQGSANGEEQVSVDGGRTWGKLATLRIGNRAATPEDVTHVRWQVDHRRAALGSGRIAYSAIVR</sequence>
<reference evidence="2" key="1">
    <citation type="journal article" date="2014" name="Int. J. Syst. Evol. Microbiol.">
        <title>Complete genome sequence of Corynebacterium casei LMG S-19264T (=DSM 44701T), isolated from a smear-ripened cheese.</title>
        <authorList>
            <consortium name="US DOE Joint Genome Institute (JGI-PGF)"/>
            <person name="Walter F."/>
            <person name="Albersmeier A."/>
            <person name="Kalinowski J."/>
            <person name="Ruckert C."/>
        </authorList>
    </citation>
    <scope>NUCLEOTIDE SEQUENCE</scope>
    <source>
        <strain evidence="2">KCTC 32422</strain>
    </source>
</reference>